<reference evidence="1 2" key="1">
    <citation type="submission" date="2019-02" db="EMBL/GenBank/DDBJ databases">
        <title>Deep-cultivation of Planctomycetes and their phenomic and genomic characterization uncovers novel biology.</title>
        <authorList>
            <person name="Wiegand S."/>
            <person name="Jogler M."/>
            <person name="Boedeker C."/>
            <person name="Pinto D."/>
            <person name="Vollmers J."/>
            <person name="Rivas-Marin E."/>
            <person name="Kohn T."/>
            <person name="Peeters S.H."/>
            <person name="Heuer A."/>
            <person name="Rast P."/>
            <person name="Oberbeckmann S."/>
            <person name="Bunk B."/>
            <person name="Jeske O."/>
            <person name="Meyerdierks A."/>
            <person name="Storesund J.E."/>
            <person name="Kallscheuer N."/>
            <person name="Luecker S."/>
            <person name="Lage O.M."/>
            <person name="Pohl T."/>
            <person name="Merkel B.J."/>
            <person name="Hornburger P."/>
            <person name="Mueller R.-W."/>
            <person name="Bruemmer F."/>
            <person name="Labrenz M."/>
            <person name="Spormann A.M."/>
            <person name="Op den Camp H."/>
            <person name="Overmann J."/>
            <person name="Amann R."/>
            <person name="Jetten M.S.M."/>
            <person name="Mascher T."/>
            <person name="Medema M.H."/>
            <person name="Devos D.P."/>
            <person name="Kaster A.-K."/>
            <person name="Ovreas L."/>
            <person name="Rohde M."/>
            <person name="Galperin M.Y."/>
            <person name="Jogler C."/>
        </authorList>
    </citation>
    <scope>NUCLEOTIDE SEQUENCE [LARGE SCALE GENOMIC DNA]</scope>
    <source>
        <strain evidence="1 2">Spa11</strain>
    </source>
</reference>
<dbReference type="AlphaFoldDB" id="A0A518K282"/>
<sequence>MLQLRRLQFLSKSCRHLFTSDQEAEPLDQMLSASLATDTTGLADCVLVPPARLAVADWHILSSDIAAYYLEEDLPLPSPGVPFLQHVGIGRGGMCQQAACFMANAILLQHANAIFGPTEITALSQPSRSVDGESEALLSGMTMEAARKYMRSSHVGLTAFHHTQESLWSRGCDGARMGVADHQFATLIRAYVLSGMPVILNTDMSKLLRTPGYSGFAAAQSSVRRPHAVVVVGCKKRRPSSFLINDPSTFPFIELSEASLLEVLSRDAEGWRDSESMLAVLPRFVTVPLAYDKRKGATFDGGAPLGMSVFDVLMLFQEHCPEQLRPLFPAGQSVLRKDDEIRLLMSADETAAGAARVLALGDTLHPQSIGIIADWLRSSGGQLSSAYWSVHRKVKVGESETREAIVLIDATATAYRGRGYHIGLDLPRFAAIKNPKDQTWRPLRLGVGPVRLSAITSMTTAPSAVAARLPQFSNDPPLIEGVEWYTLMQTDVDASPLRKLAESQSIEFDTAADFMAACELLPPTPRQAIIDQAIRSADFACPVIGIASFIPSMSLPPACGGADTARRAIRFISRLGASIAKQRMVSGCAASDRPFIVELVAGSRVTSLFKSNGSTDHYSMSYEAEEVALDNFVENLRRSIGDLESSVSGVAWAVELEPGPLFTVNGIEALEAFCARLDIDPVLNERVGVNLDVSHLRMTCVQGSGGADERVSAARVRDSPIFRRIVHAHISGHSQKAHFGDRALSLKGSRATYGPWIALLAQRAGMRDGPIPFSGYVSLELEATRDAVYATVATRDAAVILSQLQRGAGCER</sequence>
<evidence type="ECO:0000313" key="2">
    <source>
        <dbReference type="Proteomes" id="UP000316426"/>
    </source>
</evidence>
<dbReference type="KEGG" id="bmei:Spa11_00340"/>
<dbReference type="Gene3D" id="3.20.20.150">
    <property type="entry name" value="Divalent-metal-dependent TIM barrel enzymes"/>
    <property type="match status" value="1"/>
</dbReference>
<evidence type="ECO:0000313" key="1">
    <source>
        <dbReference type="EMBL" id="QDV71865.1"/>
    </source>
</evidence>
<dbReference type="EMBL" id="CP036349">
    <property type="protein sequence ID" value="QDV71865.1"/>
    <property type="molecule type" value="Genomic_DNA"/>
</dbReference>
<name>A0A518K282_9BACT</name>
<protein>
    <submittedName>
        <fullName evidence="1">Uncharacterized protein</fullName>
    </submittedName>
</protein>
<keyword evidence="2" id="KW-1185">Reference proteome</keyword>
<proteinExistence type="predicted"/>
<accession>A0A518K282</accession>
<organism evidence="1 2">
    <name type="scientific">Botrimarina mediterranea</name>
    <dbReference type="NCBI Taxonomy" id="2528022"/>
    <lineage>
        <taxon>Bacteria</taxon>
        <taxon>Pseudomonadati</taxon>
        <taxon>Planctomycetota</taxon>
        <taxon>Planctomycetia</taxon>
        <taxon>Pirellulales</taxon>
        <taxon>Lacipirellulaceae</taxon>
        <taxon>Botrimarina</taxon>
    </lineage>
</organism>
<dbReference type="InterPro" id="IPR036237">
    <property type="entry name" value="Xyl_isomerase-like_sf"/>
</dbReference>
<dbReference type="Proteomes" id="UP000316426">
    <property type="component" value="Chromosome"/>
</dbReference>
<gene>
    <name evidence="1" type="ORF">Spa11_00340</name>
</gene>
<dbReference type="RefSeq" id="WP_145105136.1">
    <property type="nucleotide sequence ID" value="NZ_CP036349.1"/>
</dbReference>
<dbReference type="SUPFAM" id="SSF51658">
    <property type="entry name" value="Xylose isomerase-like"/>
    <property type="match status" value="1"/>
</dbReference>